<protein>
    <recommendedName>
        <fullName evidence="2">RING-type E3 ubiquitin transferase</fullName>
        <ecNumber evidence="2">2.3.2.27</ecNumber>
    </recommendedName>
</protein>
<dbReference type="Pfam" id="PF13639">
    <property type="entry name" value="zf-RING_2"/>
    <property type="match status" value="1"/>
</dbReference>
<comment type="catalytic activity">
    <reaction evidence="1">
        <text>S-ubiquitinyl-[E2 ubiquitin-conjugating enzyme]-L-cysteine + [acceptor protein]-L-lysine = [E2 ubiquitin-conjugating enzyme]-L-cysteine + N(6)-ubiquitinyl-[acceptor protein]-L-lysine.</text>
        <dbReference type="EC" id="2.3.2.27"/>
    </reaction>
</comment>
<dbReference type="Gene3D" id="3.30.40.10">
    <property type="entry name" value="Zinc/RING finger domain, C3HC4 (zinc finger)"/>
    <property type="match status" value="1"/>
</dbReference>
<dbReference type="EMBL" id="JBJUIK010000012">
    <property type="protein sequence ID" value="KAL3510712.1"/>
    <property type="molecule type" value="Genomic_DNA"/>
</dbReference>
<dbReference type="InterPro" id="IPR045191">
    <property type="entry name" value="MBR1/2-like"/>
</dbReference>
<dbReference type="InterPro" id="IPR001841">
    <property type="entry name" value="Znf_RING"/>
</dbReference>
<evidence type="ECO:0000313" key="11">
    <source>
        <dbReference type="EMBL" id="KAL3510712.1"/>
    </source>
</evidence>
<dbReference type="EC" id="2.3.2.27" evidence="2"/>
<feature type="compositionally biased region" description="Polar residues" evidence="9">
    <location>
        <begin position="17"/>
        <end position="26"/>
    </location>
</feature>
<evidence type="ECO:0000259" key="10">
    <source>
        <dbReference type="PROSITE" id="PS50089"/>
    </source>
</evidence>
<dbReference type="PANTHER" id="PTHR22937">
    <property type="entry name" value="E3 UBIQUITIN-PROTEIN LIGASE RNF165"/>
    <property type="match status" value="1"/>
</dbReference>
<reference evidence="11 12" key="1">
    <citation type="submission" date="2024-11" db="EMBL/GenBank/DDBJ databases">
        <title>A near-complete genome assembly of Cinchona calisaya.</title>
        <authorList>
            <person name="Lian D.C."/>
            <person name="Zhao X.W."/>
            <person name="Wei L."/>
        </authorList>
    </citation>
    <scope>NUCLEOTIDE SEQUENCE [LARGE SCALE GENOMIC DNA]</scope>
    <source>
        <tissue evidence="11">Nenye</tissue>
    </source>
</reference>
<feature type="region of interest" description="Disordered" evidence="9">
    <location>
        <begin position="1"/>
        <end position="55"/>
    </location>
</feature>
<organism evidence="11 12">
    <name type="scientific">Cinchona calisaya</name>
    <dbReference type="NCBI Taxonomy" id="153742"/>
    <lineage>
        <taxon>Eukaryota</taxon>
        <taxon>Viridiplantae</taxon>
        <taxon>Streptophyta</taxon>
        <taxon>Embryophyta</taxon>
        <taxon>Tracheophyta</taxon>
        <taxon>Spermatophyta</taxon>
        <taxon>Magnoliopsida</taxon>
        <taxon>eudicotyledons</taxon>
        <taxon>Gunneridae</taxon>
        <taxon>Pentapetalae</taxon>
        <taxon>asterids</taxon>
        <taxon>lamiids</taxon>
        <taxon>Gentianales</taxon>
        <taxon>Rubiaceae</taxon>
        <taxon>Cinchonoideae</taxon>
        <taxon>Cinchoneae</taxon>
        <taxon>Cinchona</taxon>
    </lineage>
</organism>
<evidence type="ECO:0000256" key="1">
    <source>
        <dbReference type="ARBA" id="ARBA00000900"/>
    </source>
</evidence>
<feature type="compositionally biased region" description="Basic residues" evidence="9">
    <location>
        <begin position="146"/>
        <end position="157"/>
    </location>
</feature>
<evidence type="ECO:0000256" key="2">
    <source>
        <dbReference type="ARBA" id="ARBA00012483"/>
    </source>
</evidence>
<dbReference type="GO" id="GO:0061630">
    <property type="term" value="F:ubiquitin protein ligase activity"/>
    <property type="evidence" value="ECO:0007669"/>
    <property type="project" value="UniProtKB-EC"/>
</dbReference>
<dbReference type="Proteomes" id="UP001630127">
    <property type="component" value="Unassembled WGS sequence"/>
</dbReference>
<feature type="compositionally biased region" description="Polar residues" evidence="9">
    <location>
        <begin position="158"/>
        <end position="177"/>
    </location>
</feature>
<evidence type="ECO:0000256" key="6">
    <source>
        <dbReference type="ARBA" id="ARBA00022786"/>
    </source>
</evidence>
<evidence type="ECO:0000256" key="8">
    <source>
        <dbReference type="PROSITE-ProRule" id="PRU00175"/>
    </source>
</evidence>
<evidence type="ECO:0000256" key="5">
    <source>
        <dbReference type="ARBA" id="ARBA00022771"/>
    </source>
</evidence>
<keyword evidence="7" id="KW-0862">Zinc</keyword>
<comment type="caution">
    <text evidence="11">The sequence shown here is derived from an EMBL/GenBank/DDBJ whole genome shotgun (WGS) entry which is preliminary data.</text>
</comment>
<feature type="compositionally biased region" description="Low complexity" evidence="9">
    <location>
        <begin position="39"/>
        <end position="48"/>
    </location>
</feature>
<accession>A0ABD2YWW8</accession>
<name>A0ABD2YWW8_9GENT</name>
<feature type="region of interest" description="Disordered" evidence="9">
    <location>
        <begin position="144"/>
        <end position="177"/>
    </location>
</feature>
<gene>
    <name evidence="11" type="ORF">ACH5RR_030113</name>
</gene>
<keyword evidence="4" id="KW-0479">Metal-binding</keyword>
<dbReference type="InterPro" id="IPR013083">
    <property type="entry name" value="Znf_RING/FYVE/PHD"/>
</dbReference>
<dbReference type="PROSITE" id="PS50089">
    <property type="entry name" value="ZF_RING_2"/>
    <property type="match status" value="1"/>
</dbReference>
<keyword evidence="12" id="KW-1185">Reference proteome</keyword>
<proteinExistence type="predicted"/>
<evidence type="ECO:0000256" key="4">
    <source>
        <dbReference type="ARBA" id="ARBA00022723"/>
    </source>
</evidence>
<keyword evidence="6" id="KW-0833">Ubl conjugation pathway</keyword>
<evidence type="ECO:0000256" key="7">
    <source>
        <dbReference type="ARBA" id="ARBA00022833"/>
    </source>
</evidence>
<evidence type="ECO:0000256" key="3">
    <source>
        <dbReference type="ARBA" id="ARBA00022679"/>
    </source>
</evidence>
<dbReference type="AlphaFoldDB" id="A0ABD2YWW8"/>
<evidence type="ECO:0000313" key="12">
    <source>
        <dbReference type="Proteomes" id="UP001630127"/>
    </source>
</evidence>
<dbReference type="PANTHER" id="PTHR22937:SF122">
    <property type="entry name" value="RING-TYPE E3 UBIQUITIN TRANSFERASE"/>
    <property type="match status" value="1"/>
</dbReference>
<keyword evidence="3" id="KW-0808">Transferase</keyword>
<dbReference type="SUPFAM" id="SSF57850">
    <property type="entry name" value="RING/U-box"/>
    <property type="match status" value="1"/>
</dbReference>
<keyword evidence="5 8" id="KW-0863">Zinc-finger</keyword>
<dbReference type="GO" id="GO:0008270">
    <property type="term" value="F:zinc ion binding"/>
    <property type="evidence" value="ECO:0007669"/>
    <property type="project" value="UniProtKB-KW"/>
</dbReference>
<evidence type="ECO:0000256" key="9">
    <source>
        <dbReference type="SAM" id="MobiDB-lite"/>
    </source>
</evidence>
<feature type="domain" description="RING-type" evidence="10">
    <location>
        <begin position="275"/>
        <end position="316"/>
    </location>
</feature>
<sequence>MSQSRIDNPRIGKPRNKTNVASNINHSRSKPPIPDLQPSKSSSRNGSGESREHWIREKQKKMFLLERLRGMGCKGPSVRVSESTIIRSAADWETQKMKRIYQRKKPPSRARIPDNVAVDIPDICCAPPGISFASDIVPRPNMTPHRTTHLQHSRVARRTSNIQDISSSSSQGRSNCVLSRDHSSNARQYDQLGQYWHRGFLEVNTIFERSLDQYMDWRLNLDSLSYEELFELSDRIGYGGKGLREEEILRCLSILKASDFESVPVLVSLDKGWRCSICQEECMADGDIGRLGCGHCHHIDCIKQWLKLKNQCPVCKIAPMADK</sequence>